<reference evidence="3" key="1">
    <citation type="journal article" date="2021" name="Nat. Commun.">
        <title>Genetic determinants of endophytism in the Arabidopsis root mycobiome.</title>
        <authorList>
            <person name="Mesny F."/>
            <person name="Miyauchi S."/>
            <person name="Thiergart T."/>
            <person name="Pickel B."/>
            <person name="Atanasova L."/>
            <person name="Karlsson M."/>
            <person name="Huettel B."/>
            <person name="Barry K.W."/>
            <person name="Haridas S."/>
            <person name="Chen C."/>
            <person name="Bauer D."/>
            <person name="Andreopoulos W."/>
            <person name="Pangilinan J."/>
            <person name="LaButti K."/>
            <person name="Riley R."/>
            <person name="Lipzen A."/>
            <person name="Clum A."/>
            <person name="Drula E."/>
            <person name="Henrissat B."/>
            <person name="Kohler A."/>
            <person name="Grigoriev I.V."/>
            <person name="Martin F.M."/>
            <person name="Hacquard S."/>
        </authorList>
    </citation>
    <scope>NUCLEOTIDE SEQUENCE</scope>
    <source>
        <strain evidence="3">MPI-CAGE-CH-0243</strain>
    </source>
</reference>
<evidence type="ECO:0000256" key="1">
    <source>
        <dbReference type="SAM" id="Coils"/>
    </source>
</evidence>
<evidence type="ECO:0000313" key="3">
    <source>
        <dbReference type="EMBL" id="KAH7132189.1"/>
    </source>
</evidence>
<gene>
    <name evidence="3" type="ORF">B0J11DRAFT_503365</name>
</gene>
<feature type="coiled-coil region" evidence="1">
    <location>
        <begin position="184"/>
        <end position="233"/>
    </location>
</feature>
<evidence type="ECO:0000313" key="4">
    <source>
        <dbReference type="Proteomes" id="UP000700596"/>
    </source>
</evidence>
<dbReference type="OrthoDB" id="3782133at2759"/>
<proteinExistence type="predicted"/>
<feature type="region of interest" description="Disordered" evidence="2">
    <location>
        <begin position="239"/>
        <end position="262"/>
    </location>
</feature>
<protein>
    <submittedName>
        <fullName evidence="3">Uncharacterized protein</fullName>
    </submittedName>
</protein>
<dbReference type="EMBL" id="JAGMWT010000003">
    <property type="protein sequence ID" value="KAH7132189.1"/>
    <property type="molecule type" value="Genomic_DNA"/>
</dbReference>
<sequence length="296" mass="33305">MYINTLFNVSKSRYIPQMIESTGSGAALKTALPPLTYFQCPTTAAISSRSRPIPKFLPDVGGSREIMPHSSKVADPLPASWPSAPNQKLPTRVRCDQTTWRMRFMEQAHALQSKSTQLGKARLIITKLTSTIVGLRARVDDSATSADRITAIYHELSRRQRILIETLEISRLRIARLKKSDRAKDKVQQRNMVLKMLLNNARQQVKENDDSEAHTLKEALAAAMGRIRDLEDAGKELSDALTRQDEGSNASDDEDESTKSRDLGFNVAVAEVQFKEILEDDHFEELKTLWGDILRE</sequence>
<accession>A0A9P9E4E1</accession>
<dbReference type="Proteomes" id="UP000700596">
    <property type="component" value="Unassembled WGS sequence"/>
</dbReference>
<dbReference type="AlphaFoldDB" id="A0A9P9E4E1"/>
<keyword evidence="4" id="KW-1185">Reference proteome</keyword>
<name>A0A9P9E4E1_9PLEO</name>
<evidence type="ECO:0000256" key="2">
    <source>
        <dbReference type="SAM" id="MobiDB-lite"/>
    </source>
</evidence>
<comment type="caution">
    <text evidence="3">The sequence shown here is derived from an EMBL/GenBank/DDBJ whole genome shotgun (WGS) entry which is preliminary data.</text>
</comment>
<organism evidence="3 4">
    <name type="scientific">Dendryphion nanum</name>
    <dbReference type="NCBI Taxonomy" id="256645"/>
    <lineage>
        <taxon>Eukaryota</taxon>
        <taxon>Fungi</taxon>
        <taxon>Dikarya</taxon>
        <taxon>Ascomycota</taxon>
        <taxon>Pezizomycotina</taxon>
        <taxon>Dothideomycetes</taxon>
        <taxon>Pleosporomycetidae</taxon>
        <taxon>Pleosporales</taxon>
        <taxon>Torulaceae</taxon>
        <taxon>Dendryphion</taxon>
    </lineage>
</organism>
<keyword evidence="1" id="KW-0175">Coiled coil</keyword>